<evidence type="ECO:0000256" key="5">
    <source>
        <dbReference type="ARBA" id="ARBA00022989"/>
    </source>
</evidence>
<evidence type="ECO:0000256" key="8">
    <source>
        <dbReference type="RuleBase" id="RU079119"/>
    </source>
</evidence>
<dbReference type="GO" id="GO:0016020">
    <property type="term" value="C:membrane"/>
    <property type="evidence" value="ECO:0007669"/>
    <property type="project" value="UniProtKB-SubCell"/>
</dbReference>
<feature type="region of interest" description="Disordered" evidence="9">
    <location>
        <begin position="439"/>
        <end position="467"/>
    </location>
</feature>
<evidence type="ECO:0000313" key="11">
    <source>
        <dbReference type="EMBL" id="KAK1274487.1"/>
    </source>
</evidence>
<evidence type="ECO:0000256" key="9">
    <source>
        <dbReference type="SAM" id="MobiDB-lite"/>
    </source>
</evidence>
<comment type="subcellular location">
    <subcellularLocation>
        <location evidence="1">Membrane</location>
        <topology evidence="1">Multi-pass membrane protein</topology>
    </subcellularLocation>
</comment>
<accession>A0AAV9BDS3</accession>
<dbReference type="EC" id="2.3.1.225" evidence="8"/>
<feature type="transmembrane region" description="Helical" evidence="8">
    <location>
        <begin position="12"/>
        <end position="32"/>
    </location>
</feature>
<keyword evidence="7 8" id="KW-0012">Acyltransferase</keyword>
<evidence type="ECO:0000313" key="12">
    <source>
        <dbReference type="Proteomes" id="UP001179952"/>
    </source>
</evidence>
<reference evidence="11" key="1">
    <citation type="journal article" date="2023" name="Nat. Commun.">
        <title>Diploid and tetraploid genomes of Acorus and the evolution of monocots.</title>
        <authorList>
            <person name="Ma L."/>
            <person name="Liu K.W."/>
            <person name="Li Z."/>
            <person name="Hsiao Y.Y."/>
            <person name="Qi Y."/>
            <person name="Fu T."/>
            <person name="Tang G.D."/>
            <person name="Zhang D."/>
            <person name="Sun W.H."/>
            <person name="Liu D.K."/>
            <person name="Li Y."/>
            <person name="Chen G.Z."/>
            <person name="Liu X.D."/>
            <person name="Liao X.Y."/>
            <person name="Jiang Y.T."/>
            <person name="Yu X."/>
            <person name="Hao Y."/>
            <person name="Huang J."/>
            <person name="Zhao X.W."/>
            <person name="Ke S."/>
            <person name="Chen Y.Y."/>
            <person name="Wu W.L."/>
            <person name="Hsu J.L."/>
            <person name="Lin Y.F."/>
            <person name="Huang M.D."/>
            <person name="Li C.Y."/>
            <person name="Huang L."/>
            <person name="Wang Z.W."/>
            <person name="Zhao X."/>
            <person name="Zhong W.Y."/>
            <person name="Peng D.H."/>
            <person name="Ahmad S."/>
            <person name="Lan S."/>
            <person name="Zhang J.S."/>
            <person name="Tsai W.C."/>
            <person name="Van de Peer Y."/>
            <person name="Liu Z.J."/>
        </authorList>
    </citation>
    <scope>NUCLEOTIDE SEQUENCE</scope>
    <source>
        <strain evidence="11">SCP</strain>
    </source>
</reference>
<evidence type="ECO:0000256" key="1">
    <source>
        <dbReference type="ARBA" id="ARBA00004141"/>
    </source>
</evidence>
<evidence type="ECO:0000256" key="2">
    <source>
        <dbReference type="ARBA" id="ARBA00008574"/>
    </source>
</evidence>
<evidence type="ECO:0000256" key="6">
    <source>
        <dbReference type="ARBA" id="ARBA00023136"/>
    </source>
</evidence>
<sequence length="467" mass="51231">MARRHGWQLPTHPFQVAAITVFLLLSIAFYAFLAPFLGKDLYEYVADSIYSVLVLSVCILYIRCTAIDPADPAILNNCDETSVYNKTASIEEEPSKMGLRTPGRSVKRNSLSCANIGSFFCGFMAREDCREYVDDASDDEGLFCSLCNTEVDMHSKHCRACDKCVYGFDHHCRWMNNCVARKNYITFFTLMIVSLVWVCLTLAVSSLQAISTAFSLMASVPLAELFLFHMLLIRKGMTTYEYVLAMRAAEEGVPVDHSVDVDQHHSGPSSPLSSAATAISGGSPRGPQYKGAWCTPPRIFIEQDETTTHLDPRRAPSTLDPDSTAPSDAAKKPPKSAVRLSAWKLAKLDASDATRAAARARASSSVLRPIINPRTPDRPSHCSSSDNSRSAVYWDKEAGRFVSGMARSSASSSRMGVQPELMFTGQSIFFGGPLLGERGSSSSLGRGRGGSTYQHPVFVPREQQRMP</sequence>
<dbReference type="GO" id="GO:0019706">
    <property type="term" value="F:protein-cysteine S-palmitoyltransferase activity"/>
    <property type="evidence" value="ECO:0007669"/>
    <property type="project" value="UniProtKB-EC"/>
</dbReference>
<feature type="region of interest" description="Disordered" evidence="9">
    <location>
        <begin position="369"/>
        <end position="389"/>
    </location>
</feature>
<dbReference type="InterPro" id="IPR039859">
    <property type="entry name" value="PFA4/ZDH16/20/ERF2-like"/>
</dbReference>
<evidence type="ECO:0000256" key="7">
    <source>
        <dbReference type="ARBA" id="ARBA00023315"/>
    </source>
</evidence>
<evidence type="ECO:0000256" key="3">
    <source>
        <dbReference type="ARBA" id="ARBA00022679"/>
    </source>
</evidence>
<organism evidence="11 12">
    <name type="scientific">Acorus gramineus</name>
    <name type="common">Dwarf sweet flag</name>
    <dbReference type="NCBI Taxonomy" id="55184"/>
    <lineage>
        <taxon>Eukaryota</taxon>
        <taxon>Viridiplantae</taxon>
        <taxon>Streptophyta</taxon>
        <taxon>Embryophyta</taxon>
        <taxon>Tracheophyta</taxon>
        <taxon>Spermatophyta</taxon>
        <taxon>Magnoliopsida</taxon>
        <taxon>Liliopsida</taxon>
        <taxon>Acoraceae</taxon>
        <taxon>Acorus</taxon>
    </lineage>
</organism>
<feature type="region of interest" description="Disordered" evidence="9">
    <location>
        <begin position="307"/>
        <end position="336"/>
    </location>
</feature>
<dbReference type="EMBL" id="JAUJYN010000004">
    <property type="protein sequence ID" value="KAK1274487.1"/>
    <property type="molecule type" value="Genomic_DNA"/>
</dbReference>
<dbReference type="PANTHER" id="PTHR22883">
    <property type="entry name" value="ZINC FINGER DHHC DOMAIN CONTAINING PROTEIN"/>
    <property type="match status" value="1"/>
</dbReference>
<dbReference type="InterPro" id="IPR001594">
    <property type="entry name" value="Palmitoyltrfase_DHHC"/>
</dbReference>
<dbReference type="Pfam" id="PF01529">
    <property type="entry name" value="DHHC"/>
    <property type="match status" value="1"/>
</dbReference>
<protein>
    <recommendedName>
        <fullName evidence="8">S-acyltransferase</fullName>
        <ecNumber evidence="8">2.3.1.225</ecNumber>
    </recommendedName>
    <alternativeName>
        <fullName evidence="8">Palmitoyltransferase</fullName>
    </alternativeName>
</protein>
<feature type="transmembrane region" description="Helical" evidence="8">
    <location>
        <begin position="184"/>
        <end position="204"/>
    </location>
</feature>
<keyword evidence="4 8" id="KW-0812">Transmembrane</keyword>
<reference evidence="11" key="2">
    <citation type="submission" date="2023-06" db="EMBL/GenBank/DDBJ databases">
        <authorList>
            <person name="Ma L."/>
            <person name="Liu K.-W."/>
            <person name="Li Z."/>
            <person name="Hsiao Y.-Y."/>
            <person name="Qi Y."/>
            <person name="Fu T."/>
            <person name="Tang G."/>
            <person name="Zhang D."/>
            <person name="Sun W.-H."/>
            <person name="Liu D.-K."/>
            <person name="Li Y."/>
            <person name="Chen G.-Z."/>
            <person name="Liu X.-D."/>
            <person name="Liao X.-Y."/>
            <person name="Jiang Y.-T."/>
            <person name="Yu X."/>
            <person name="Hao Y."/>
            <person name="Huang J."/>
            <person name="Zhao X.-W."/>
            <person name="Ke S."/>
            <person name="Chen Y.-Y."/>
            <person name="Wu W.-L."/>
            <person name="Hsu J.-L."/>
            <person name="Lin Y.-F."/>
            <person name="Huang M.-D."/>
            <person name="Li C.-Y."/>
            <person name="Huang L."/>
            <person name="Wang Z.-W."/>
            <person name="Zhao X."/>
            <person name="Zhong W.-Y."/>
            <person name="Peng D.-H."/>
            <person name="Ahmad S."/>
            <person name="Lan S."/>
            <person name="Zhang J.-S."/>
            <person name="Tsai W.-C."/>
            <person name="Van De Peer Y."/>
            <person name="Liu Z.-J."/>
        </authorList>
    </citation>
    <scope>NUCLEOTIDE SEQUENCE</scope>
    <source>
        <strain evidence="11">SCP</strain>
        <tissue evidence="11">Leaves</tissue>
    </source>
</reference>
<dbReference type="GO" id="GO:0006612">
    <property type="term" value="P:protein targeting to membrane"/>
    <property type="evidence" value="ECO:0007669"/>
    <property type="project" value="TreeGrafter"/>
</dbReference>
<feature type="transmembrane region" description="Helical" evidence="8">
    <location>
        <begin position="210"/>
        <end position="232"/>
    </location>
</feature>
<feature type="domain" description="Palmitoyltransferase DHHC" evidence="10">
    <location>
        <begin position="139"/>
        <end position="212"/>
    </location>
</feature>
<comment type="similarity">
    <text evidence="2 8">Belongs to the DHHC palmitoyltransferase family.</text>
</comment>
<dbReference type="PROSITE" id="PS50216">
    <property type="entry name" value="DHHC"/>
    <property type="match status" value="1"/>
</dbReference>
<feature type="transmembrane region" description="Helical" evidence="8">
    <location>
        <begin position="44"/>
        <end position="62"/>
    </location>
</feature>
<comment type="caution">
    <text evidence="11">The sequence shown here is derived from an EMBL/GenBank/DDBJ whole genome shotgun (WGS) entry which is preliminary data.</text>
</comment>
<dbReference type="GO" id="GO:0005783">
    <property type="term" value="C:endoplasmic reticulum"/>
    <property type="evidence" value="ECO:0007669"/>
    <property type="project" value="TreeGrafter"/>
</dbReference>
<keyword evidence="6 8" id="KW-0472">Membrane</keyword>
<gene>
    <name evidence="11" type="ORF">QJS04_geneDACA009797</name>
</gene>
<feature type="region of interest" description="Disordered" evidence="9">
    <location>
        <begin position="258"/>
        <end position="287"/>
    </location>
</feature>
<keyword evidence="12" id="KW-1185">Reference proteome</keyword>
<keyword evidence="3 8" id="KW-0808">Transferase</keyword>
<dbReference type="AlphaFoldDB" id="A0AAV9BDS3"/>
<feature type="compositionally biased region" description="Polar residues" evidence="9">
    <location>
        <begin position="266"/>
        <end position="277"/>
    </location>
</feature>
<proteinExistence type="inferred from homology"/>
<name>A0AAV9BDS3_ACOGR</name>
<dbReference type="PANTHER" id="PTHR22883:SF316">
    <property type="entry name" value="PROTEIN S-ACYLTRANSFERASE 21"/>
    <property type="match status" value="1"/>
</dbReference>
<dbReference type="GO" id="GO:0005794">
    <property type="term" value="C:Golgi apparatus"/>
    <property type="evidence" value="ECO:0007669"/>
    <property type="project" value="TreeGrafter"/>
</dbReference>
<dbReference type="Proteomes" id="UP001179952">
    <property type="component" value="Unassembled WGS sequence"/>
</dbReference>
<evidence type="ECO:0000256" key="4">
    <source>
        <dbReference type="ARBA" id="ARBA00022692"/>
    </source>
</evidence>
<keyword evidence="5 8" id="KW-1133">Transmembrane helix</keyword>
<evidence type="ECO:0000259" key="10">
    <source>
        <dbReference type="Pfam" id="PF01529"/>
    </source>
</evidence>
<comment type="domain">
    <text evidence="8">The DHHC domain is required for palmitoyltransferase activity.</text>
</comment>
<comment type="catalytic activity">
    <reaction evidence="8">
        <text>L-cysteinyl-[protein] + hexadecanoyl-CoA = S-hexadecanoyl-L-cysteinyl-[protein] + CoA</text>
        <dbReference type="Rhea" id="RHEA:36683"/>
        <dbReference type="Rhea" id="RHEA-COMP:10131"/>
        <dbReference type="Rhea" id="RHEA-COMP:11032"/>
        <dbReference type="ChEBI" id="CHEBI:29950"/>
        <dbReference type="ChEBI" id="CHEBI:57287"/>
        <dbReference type="ChEBI" id="CHEBI:57379"/>
        <dbReference type="ChEBI" id="CHEBI:74151"/>
        <dbReference type="EC" id="2.3.1.225"/>
    </reaction>
</comment>